<evidence type="ECO:0000313" key="2">
    <source>
        <dbReference type="Proteomes" id="UP000007969"/>
    </source>
</evidence>
<dbReference type="EMBL" id="AP009049">
    <property type="protein sequence ID" value="BAH08286.1"/>
    <property type="molecule type" value="Genomic_DNA"/>
</dbReference>
<dbReference type="HOGENOM" id="CLU_077876_1_0_9"/>
<dbReference type="Proteomes" id="UP000007969">
    <property type="component" value="Chromosome"/>
</dbReference>
<dbReference type="KEGG" id="ckr:CKR_3235"/>
<dbReference type="InterPro" id="IPR029063">
    <property type="entry name" value="SAM-dependent_MTases_sf"/>
</dbReference>
<proteinExistence type="predicted"/>
<accession>B9DX43</accession>
<gene>
    <name evidence="1" type="ordered locus">CKR_3235</name>
</gene>
<evidence type="ECO:0000313" key="1">
    <source>
        <dbReference type="EMBL" id="BAH08286.1"/>
    </source>
</evidence>
<name>B9DX43_CLOK1</name>
<organism evidence="1 2">
    <name type="scientific">Clostridium kluyveri (strain NBRC 12016)</name>
    <dbReference type="NCBI Taxonomy" id="583346"/>
    <lineage>
        <taxon>Bacteria</taxon>
        <taxon>Bacillati</taxon>
        <taxon>Bacillota</taxon>
        <taxon>Clostridia</taxon>
        <taxon>Eubacteriales</taxon>
        <taxon>Clostridiaceae</taxon>
        <taxon>Clostridium</taxon>
    </lineage>
</organism>
<dbReference type="SUPFAM" id="SSF53335">
    <property type="entry name" value="S-adenosyl-L-methionine-dependent methyltransferases"/>
    <property type="match status" value="1"/>
</dbReference>
<dbReference type="AlphaFoldDB" id="B9DX43"/>
<protein>
    <recommendedName>
        <fullName evidence="3">SAM-dependent methyltransferase</fullName>
    </recommendedName>
</protein>
<evidence type="ECO:0008006" key="3">
    <source>
        <dbReference type="Google" id="ProtNLM"/>
    </source>
</evidence>
<reference evidence="2" key="1">
    <citation type="submission" date="2005-09" db="EMBL/GenBank/DDBJ databases">
        <title>Complete genome sequence of Clostridium kluyveri and comparative genomics of Clostridia species.</title>
        <authorList>
            <person name="Inui M."/>
            <person name="Nonaka H."/>
            <person name="Shinoda Y."/>
            <person name="Ikenaga Y."/>
            <person name="Abe M."/>
            <person name="Naito K."/>
            <person name="Vertes A.A."/>
            <person name="Yukawa H."/>
        </authorList>
    </citation>
    <scope>NUCLEOTIDE SEQUENCE [LARGE SCALE GENOMIC DNA]</scope>
    <source>
        <strain evidence="2">NBRC 12016</strain>
    </source>
</reference>
<sequence length="232" mass="27709">MDGMEKKLDLKNIVLIGRTFSEYYRMFDIHNISKNERILDVASGVSSFCAEARTLGYDVTASDRIYSFSVKDIEEKCTKDLEITMTKMEEIKDLYKWKYFKSIKHLKEHRKKAYEAFIWDFKQNSKAEYVTTEYPKSYFKDKQFNIALVSHFLFMYDEHLDYEFHKRVIEELVRITSKEIRVFPIVNLKCEKSLFVDKLIEDGCFSKYEIKTVKVNYEFVKGGNEMLVIRVQ</sequence>
<dbReference type="Gene3D" id="3.40.50.150">
    <property type="entry name" value="Vaccinia Virus protein VP39"/>
    <property type="match status" value="1"/>
</dbReference>